<evidence type="ECO:0000313" key="3">
    <source>
        <dbReference type="Proteomes" id="UP000294914"/>
    </source>
</evidence>
<proteinExistence type="predicted"/>
<keyword evidence="3" id="KW-1185">Reference proteome</keyword>
<dbReference type="Proteomes" id="UP000294914">
    <property type="component" value="Unassembled WGS sequence"/>
</dbReference>
<gene>
    <name evidence="2" type="ORF">EDC23_0747</name>
</gene>
<organism evidence="2 3">
    <name type="scientific">Thiohalophilus thiocyanatoxydans</name>
    <dbReference type="NCBI Taxonomy" id="381308"/>
    <lineage>
        <taxon>Bacteria</taxon>
        <taxon>Pseudomonadati</taxon>
        <taxon>Pseudomonadota</taxon>
        <taxon>Gammaproteobacteria</taxon>
        <taxon>Thiohalomonadales</taxon>
        <taxon>Thiohalophilaceae</taxon>
        <taxon>Thiohalophilus</taxon>
    </lineage>
</organism>
<keyword evidence="1" id="KW-1133">Transmembrane helix</keyword>
<dbReference type="AlphaFoldDB" id="A0A4R8IX94"/>
<comment type="caution">
    <text evidence="2">The sequence shown here is derived from an EMBL/GenBank/DDBJ whole genome shotgun (WGS) entry which is preliminary data.</text>
</comment>
<evidence type="ECO:0000256" key="1">
    <source>
        <dbReference type="SAM" id="Phobius"/>
    </source>
</evidence>
<keyword evidence="1" id="KW-0812">Transmembrane</keyword>
<accession>A0A4R8IX94</accession>
<keyword evidence="1" id="KW-0472">Membrane</keyword>
<dbReference type="OrthoDB" id="346283at2"/>
<name>A0A4R8IX94_9GAMM</name>
<evidence type="ECO:0000313" key="2">
    <source>
        <dbReference type="EMBL" id="TDY02379.1"/>
    </source>
</evidence>
<dbReference type="EMBL" id="SOQX01000002">
    <property type="protein sequence ID" value="TDY02379.1"/>
    <property type="molecule type" value="Genomic_DNA"/>
</dbReference>
<feature type="transmembrane region" description="Helical" evidence="1">
    <location>
        <begin position="12"/>
        <end position="31"/>
    </location>
</feature>
<sequence length="209" mass="23857">MNLESTLKGSLWLAAIATLIVVGIYFYNFHGPLSGVPQDWASFGGYIGGVLGPFYAFLAFIGLLETLRQSRLQRELEGLLHTIHQFEKDLNYYASLTVTCDSPWIWGNDLDAASDIKELPLRTLLESDSIDWEQHLKELRDGLVFRMQADGTLFQDRDIWLKAKLAAEGLFNHLELYREKGGEQAVCEYYYKAYEIPKNRLADSDWPIA</sequence>
<dbReference type="RefSeq" id="WP_134081332.1">
    <property type="nucleotide sequence ID" value="NZ_SOQX01000002.1"/>
</dbReference>
<protein>
    <submittedName>
        <fullName evidence="2">Uncharacterized protein</fullName>
    </submittedName>
</protein>
<feature type="transmembrane region" description="Helical" evidence="1">
    <location>
        <begin position="43"/>
        <end position="64"/>
    </location>
</feature>
<reference evidence="2 3" key="1">
    <citation type="submission" date="2019-03" db="EMBL/GenBank/DDBJ databases">
        <title>Genomic Encyclopedia of Type Strains, Phase IV (KMG-IV): sequencing the most valuable type-strain genomes for metagenomic binning, comparative biology and taxonomic classification.</title>
        <authorList>
            <person name="Goeker M."/>
        </authorList>
    </citation>
    <scope>NUCLEOTIDE SEQUENCE [LARGE SCALE GENOMIC DNA]</scope>
    <source>
        <strain evidence="2 3">DSM 16326</strain>
    </source>
</reference>